<evidence type="ECO:0000256" key="2">
    <source>
        <dbReference type="ARBA" id="ARBA00023125"/>
    </source>
</evidence>
<feature type="domain" description="HTH merR-type" evidence="4">
    <location>
        <begin position="1"/>
        <end position="69"/>
    </location>
</feature>
<organism evidence="5 6">
    <name type="scientific">Ruegeria arenilitoris</name>
    <dbReference type="NCBI Taxonomy" id="1173585"/>
    <lineage>
        <taxon>Bacteria</taxon>
        <taxon>Pseudomonadati</taxon>
        <taxon>Pseudomonadota</taxon>
        <taxon>Alphaproteobacteria</taxon>
        <taxon>Rhodobacterales</taxon>
        <taxon>Roseobacteraceae</taxon>
        <taxon>Ruegeria</taxon>
    </lineage>
</organism>
<dbReference type="PANTHER" id="PTHR30204">
    <property type="entry name" value="REDOX-CYCLING DRUG-SENSING TRANSCRIPTIONAL ACTIVATOR SOXR"/>
    <property type="match status" value="1"/>
</dbReference>
<dbReference type="Proteomes" id="UP000202485">
    <property type="component" value="Unassembled WGS sequence"/>
</dbReference>
<keyword evidence="2" id="KW-0238">DNA-binding</keyword>
<dbReference type="PROSITE" id="PS00552">
    <property type="entry name" value="HTH_MERR_1"/>
    <property type="match status" value="1"/>
</dbReference>
<dbReference type="Gene3D" id="1.10.1660.10">
    <property type="match status" value="1"/>
</dbReference>
<protein>
    <submittedName>
        <fullName evidence="5">Mercuric resistance operon regulatory protein</fullName>
    </submittedName>
</protein>
<dbReference type="InterPro" id="IPR047057">
    <property type="entry name" value="MerR_fam"/>
</dbReference>
<keyword evidence="3" id="KW-0804">Transcription</keyword>
<proteinExistence type="predicted"/>
<evidence type="ECO:0000259" key="4">
    <source>
        <dbReference type="PROSITE" id="PS50937"/>
    </source>
</evidence>
<dbReference type="GO" id="GO:0003677">
    <property type="term" value="F:DNA binding"/>
    <property type="evidence" value="ECO:0007669"/>
    <property type="project" value="UniProtKB-KW"/>
</dbReference>
<evidence type="ECO:0000313" key="5">
    <source>
        <dbReference type="EMBL" id="SMX32892.1"/>
    </source>
</evidence>
<evidence type="ECO:0000256" key="1">
    <source>
        <dbReference type="ARBA" id="ARBA00023015"/>
    </source>
</evidence>
<evidence type="ECO:0000313" key="6">
    <source>
        <dbReference type="Proteomes" id="UP000202485"/>
    </source>
</evidence>
<accession>A0A238JSR6</accession>
<dbReference type="RefSeq" id="WP_141138454.1">
    <property type="nucleotide sequence ID" value="NZ_FXYG01000001.1"/>
</dbReference>
<dbReference type="AlphaFoldDB" id="A0A238JSR6"/>
<evidence type="ECO:0000256" key="3">
    <source>
        <dbReference type="ARBA" id="ARBA00023163"/>
    </source>
</evidence>
<dbReference type="GO" id="GO:0003700">
    <property type="term" value="F:DNA-binding transcription factor activity"/>
    <property type="evidence" value="ECO:0007669"/>
    <property type="project" value="InterPro"/>
</dbReference>
<reference evidence="6" key="1">
    <citation type="submission" date="2017-05" db="EMBL/GenBank/DDBJ databases">
        <authorList>
            <person name="Rodrigo-Torres L."/>
            <person name="Arahal R. D."/>
            <person name="Lucena T."/>
        </authorList>
    </citation>
    <scope>NUCLEOTIDE SEQUENCE [LARGE SCALE GENOMIC DNA]</scope>
    <source>
        <strain evidence="6">CECT 8715</strain>
    </source>
</reference>
<dbReference type="SUPFAM" id="SSF46955">
    <property type="entry name" value="Putative DNA-binding domain"/>
    <property type="match status" value="1"/>
</dbReference>
<dbReference type="Pfam" id="PF13411">
    <property type="entry name" value="MerR_1"/>
    <property type="match status" value="1"/>
</dbReference>
<dbReference type="PRINTS" id="PR00040">
    <property type="entry name" value="HTHMERR"/>
</dbReference>
<dbReference type="PROSITE" id="PS50937">
    <property type="entry name" value="HTH_MERR_2"/>
    <property type="match status" value="1"/>
</dbReference>
<dbReference type="InterPro" id="IPR009061">
    <property type="entry name" value="DNA-bd_dom_put_sf"/>
</dbReference>
<dbReference type="EMBL" id="FXYG01000001">
    <property type="protein sequence ID" value="SMX32892.1"/>
    <property type="molecule type" value="Genomic_DNA"/>
</dbReference>
<gene>
    <name evidence="5" type="primary">merR1_1</name>
    <name evidence="5" type="ORF">RUA8715_00052</name>
</gene>
<keyword evidence="6" id="KW-1185">Reference proteome</keyword>
<sequence>MKIGKLAEATGVSASSIRFYEKHGLIPPPERLENGYRDYPDAMISRIKTIAMSKSLGFSLSEIKRFLPEDPENTIPRPEVIANLRSKLADVDQKIKDLHRIRRDLDQMIAYLSDPESNAC</sequence>
<name>A0A238JSR6_9RHOB</name>
<dbReference type="InterPro" id="IPR000551">
    <property type="entry name" value="MerR-type_HTH_dom"/>
</dbReference>
<dbReference type="PANTHER" id="PTHR30204:SF94">
    <property type="entry name" value="HEAVY METAL-DEPENDENT TRANSCRIPTIONAL REGULATOR HI_0293-RELATED"/>
    <property type="match status" value="1"/>
</dbReference>
<dbReference type="OrthoDB" id="9802944at2"/>
<dbReference type="SMART" id="SM00422">
    <property type="entry name" value="HTH_MERR"/>
    <property type="match status" value="1"/>
</dbReference>
<keyword evidence="1" id="KW-0805">Transcription regulation</keyword>